<dbReference type="AlphaFoldDB" id="A0A1R3KHB9"/>
<name>A0A1R3KHB9_9ROSI</name>
<organism evidence="1 2">
    <name type="scientific">Corchorus olitorius</name>
    <dbReference type="NCBI Taxonomy" id="93759"/>
    <lineage>
        <taxon>Eukaryota</taxon>
        <taxon>Viridiplantae</taxon>
        <taxon>Streptophyta</taxon>
        <taxon>Embryophyta</taxon>
        <taxon>Tracheophyta</taxon>
        <taxon>Spermatophyta</taxon>
        <taxon>Magnoliopsida</taxon>
        <taxon>eudicotyledons</taxon>
        <taxon>Gunneridae</taxon>
        <taxon>Pentapetalae</taxon>
        <taxon>rosids</taxon>
        <taxon>malvids</taxon>
        <taxon>Malvales</taxon>
        <taxon>Malvaceae</taxon>
        <taxon>Grewioideae</taxon>
        <taxon>Apeibeae</taxon>
        <taxon>Corchorus</taxon>
    </lineage>
</organism>
<dbReference type="EMBL" id="AWUE01013590">
    <property type="protein sequence ID" value="OMP06497.1"/>
    <property type="molecule type" value="Genomic_DNA"/>
</dbReference>
<sequence>MLGLKWRTWLPTLNNLDLEKTIQEKAIQEESMKSLPIPPHWSNNFKKQINKSLRSLIYSMRIFQVCLRFVVFVNKDTTLISALLWNTPRKKSILLECKEHIKGGLNLIGELSNQVNNIGTKETIKEGQ</sequence>
<evidence type="ECO:0000313" key="1">
    <source>
        <dbReference type="EMBL" id="OMP06497.1"/>
    </source>
</evidence>
<protein>
    <submittedName>
        <fullName evidence="1">CrcB-like protein</fullName>
    </submittedName>
</protein>
<evidence type="ECO:0000313" key="2">
    <source>
        <dbReference type="Proteomes" id="UP000187203"/>
    </source>
</evidence>
<gene>
    <name evidence="1" type="ORF">COLO4_08095</name>
</gene>
<proteinExistence type="predicted"/>
<dbReference type="Proteomes" id="UP000187203">
    <property type="component" value="Unassembled WGS sequence"/>
</dbReference>
<comment type="caution">
    <text evidence="1">The sequence shown here is derived from an EMBL/GenBank/DDBJ whole genome shotgun (WGS) entry which is preliminary data.</text>
</comment>
<reference evidence="2" key="1">
    <citation type="submission" date="2013-09" db="EMBL/GenBank/DDBJ databases">
        <title>Corchorus olitorius genome sequencing.</title>
        <authorList>
            <person name="Alam M."/>
            <person name="Haque M.S."/>
            <person name="Islam M.S."/>
            <person name="Emdad E.M."/>
            <person name="Islam M.M."/>
            <person name="Ahmed B."/>
            <person name="Halim A."/>
            <person name="Hossen Q.M.M."/>
            <person name="Hossain M.Z."/>
            <person name="Ahmed R."/>
            <person name="Khan M.M."/>
            <person name="Islam R."/>
            <person name="Rashid M.M."/>
            <person name="Khan S.A."/>
            <person name="Rahman M.S."/>
            <person name="Alam M."/>
            <person name="Yahiya A.S."/>
            <person name="Khan M.S."/>
            <person name="Azam M.S."/>
            <person name="Haque T."/>
            <person name="Lashkar M.Z.H."/>
            <person name="Akhand A.I."/>
            <person name="Morshed G."/>
            <person name="Roy S."/>
            <person name="Uddin K.S."/>
            <person name="Rabeya T."/>
            <person name="Hossain A.S."/>
            <person name="Chowdhury A."/>
            <person name="Snigdha A.R."/>
            <person name="Mortoza M.S."/>
            <person name="Matin S.A."/>
            <person name="Hoque S.M.E."/>
            <person name="Islam M.K."/>
            <person name="Roy D.K."/>
            <person name="Haider R."/>
            <person name="Moosa M.M."/>
            <person name="Elias S.M."/>
            <person name="Hasan A.M."/>
            <person name="Jahan S."/>
            <person name="Shafiuddin M."/>
            <person name="Mahmood N."/>
            <person name="Shommy N.S."/>
        </authorList>
    </citation>
    <scope>NUCLEOTIDE SEQUENCE [LARGE SCALE GENOMIC DNA]</scope>
    <source>
        <strain evidence="2">cv. O-4</strain>
    </source>
</reference>
<accession>A0A1R3KHB9</accession>
<keyword evidence="2" id="KW-1185">Reference proteome</keyword>